<name>A0A8D5UJU9_9BACL</name>
<evidence type="ECO:0000313" key="2">
    <source>
        <dbReference type="EMBL" id="BCU83107.1"/>
    </source>
</evidence>
<keyword evidence="1" id="KW-0812">Transmembrane</keyword>
<evidence type="ECO:0000256" key="1">
    <source>
        <dbReference type="SAM" id="Phobius"/>
    </source>
</evidence>
<organism evidence="2 3">
    <name type="scientific">Polycladomyces abyssicola</name>
    <dbReference type="NCBI Taxonomy" id="1125966"/>
    <lineage>
        <taxon>Bacteria</taxon>
        <taxon>Bacillati</taxon>
        <taxon>Bacillota</taxon>
        <taxon>Bacilli</taxon>
        <taxon>Bacillales</taxon>
        <taxon>Thermoactinomycetaceae</taxon>
        <taxon>Polycladomyces</taxon>
    </lineage>
</organism>
<feature type="transmembrane region" description="Helical" evidence="1">
    <location>
        <begin position="16"/>
        <end position="41"/>
    </location>
</feature>
<keyword evidence="1" id="KW-1133">Transmembrane helix</keyword>
<evidence type="ECO:0000313" key="3">
    <source>
        <dbReference type="Proteomes" id="UP000677436"/>
    </source>
</evidence>
<sequence>MEGPVMQEHAIKKTRWPLWIGVAALAVAVLIALGVAVNGLISDASSFLEMEPGVKLANEVDAHTLKTLQQRHLLQQGEELIAYYDRSLDMDDSEIALLTSNRLVYDQHGRITAVPLTEIRDITFGQYSDIDGKWQRIEVKYRDFHRMKVEFAPLEGGDVFYRALKDVWQAKKLQSASDGKGGDGR</sequence>
<keyword evidence="3" id="KW-1185">Reference proteome</keyword>
<protein>
    <submittedName>
        <fullName evidence="2">Uncharacterized protein</fullName>
    </submittedName>
</protein>
<reference evidence="2" key="1">
    <citation type="journal article" date="2013" name="Int. J. Syst. Evol. Microbiol.">
        <title>Polycladomyces abyssicola gen. nov., sp. nov., a thermophilic filamentous bacterium isolated from hemipelagic sediment.</title>
        <authorList>
            <person name="Tsubouchi T."/>
            <person name="Shimane Y."/>
            <person name="Mori K."/>
            <person name="Usui K."/>
            <person name="Hiraki T."/>
            <person name="Tame A."/>
            <person name="Uematsu K."/>
            <person name="Maruyama T."/>
            <person name="Hatada Y."/>
        </authorList>
    </citation>
    <scope>NUCLEOTIDE SEQUENCE</scope>
    <source>
        <strain evidence="2">JIR-001</strain>
    </source>
</reference>
<dbReference type="KEGG" id="pabs:JIR001_28900"/>
<dbReference type="EMBL" id="AP024601">
    <property type="protein sequence ID" value="BCU83107.1"/>
    <property type="molecule type" value="Genomic_DNA"/>
</dbReference>
<proteinExistence type="predicted"/>
<dbReference type="Proteomes" id="UP000677436">
    <property type="component" value="Chromosome"/>
</dbReference>
<accession>A0A8D5UJU9</accession>
<reference evidence="2" key="2">
    <citation type="journal article" date="2021" name="Microbiol. Resour. Announc.">
        <title>Complete Genome Sequence of Polycladomyces abyssicola JIR-001T, Isolated from Hemipelagic Sediment in Deep Seawater.</title>
        <authorList>
            <person name="Tsubouchi T."/>
            <person name="Kaneko Y."/>
        </authorList>
    </citation>
    <scope>NUCLEOTIDE SEQUENCE</scope>
    <source>
        <strain evidence="2">JIR-001</strain>
    </source>
</reference>
<dbReference type="AlphaFoldDB" id="A0A8D5UJU9"/>
<gene>
    <name evidence="2" type="ORF">JIR001_28900</name>
</gene>
<keyword evidence="1" id="KW-0472">Membrane</keyword>